<dbReference type="SUPFAM" id="SSF48019">
    <property type="entry name" value="post-AAA+ oligomerization domain-like"/>
    <property type="match status" value="1"/>
</dbReference>
<dbReference type="InterPro" id="IPR048466">
    <property type="entry name" value="DNA_pol3_delta-like_C"/>
</dbReference>
<keyword evidence="5" id="KW-0239">DNA-directed DNA polymerase</keyword>
<evidence type="ECO:0000259" key="8">
    <source>
        <dbReference type="Pfam" id="PF21694"/>
    </source>
</evidence>
<dbReference type="Proteomes" id="UP000177177">
    <property type="component" value="Unassembled WGS sequence"/>
</dbReference>
<proteinExistence type="inferred from homology"/>
<evidence type="ECO:0000256" key="6">
    <source>
        <dbReference type="ARBA" id="ARBA00034754"/>
    </source>
</evidence>
<dbReference type="InterPro" id="IPR008921">
    <property type="entry name" value="DNA_pol3_clamp-load_cplx_C"/>
</dbReference>
<dbReference type="PANTHER" id="PTHR34388:SF1">
    <property type="entry name" value="DNA POLYMERASE III SUBUNIT DELTA"/>
    <property type="match status" value="1"/>
</dbReference>
<evidence type="ECO:0000256" key="2">
    <source>
        <dbReference type="ARBA" id="ARBA00022679"/>
    </source>
</evidence>
<sequence length="299" mass="33173">MNYLLYGPDTYRSRKKLREMIAGYAPRVQAGAVDVLRFDAAEDDMSELPAVVRGGSLFGAKKLIVLERPFTAATPFDITRRVLAETHETKDSFVIVWDALLDVEGKKRLKEVEKYFNKRVEFTPLAGVRLHQWIKKEAAARGVALSAADRAALTARDGGDTWGIVQDIEKKALMADSGVAAPSAPPSVFDLGDTFFYSPVAARRILLSLIRAGEDEKNIFWYLAGHTRTLLTVKSYLERGISVPASAHIHPFVVKKASRVVGMLSVGDMTRMLGRFFEEDWRIKTGVSSAQESLLRLLG</sequence>
<evidence type="ECO:0000256" key="4">
    <source>
        <dbReference type="ARBA" id="ARBA00022705"/>
    </source>
</evidence>
<dbReference type="GO" id="GO:0006261">
    <property type="term" value="P:DNA-templated DNA replication"/>
    <property type="evidence" value="ECO:0007669"/>
    <property type="project" value="TreeGrafter"/>
</dbReference>
<comment type="catalytic activity">
    <reaction evidence="7">
        <text>DNA(n) + a 2'-deoxyribonucleoside 5'-triphosphate = DNA(n+1) + diphosphate</text>
        <dbReference type="Rhea" id="RHEA:22508"/>
        <dbReference type="Rhea" id="RHEA-COMP:17339"/>
        <dbReference type="Rhea" id="RHEA-COMP:17340"/>
        <dbReference type="ChEBI" id="CHEBI:33019"/>
        <dbReference type="ChEBI" id="CHEBI:61560"/>
        <dbReference type="ChEBI" id="CHEBI:173112"/>
        <dbReference type="EC" id="2.7.7.7"/>
    </reaction>
</comment>
<dbReference type="Gene3D" id="1.20.272.10">
    <property type="match status" value="1"/>
</dbReference>
<evidence type="ECO:0000256" key="7">
    <source>
        <dbReference type="ARBA" id="ARBA00049244"/>
    </source>
</evidence>
<evidence type="ECO:0000313" key="9">
    <source>
        <dbReference type="EMBL" id="OHA03121.1"/>
    </source>
</evidence>
<dbReference type="NCBIfam" id="TIGR01128">
    <property type="entry name" value="holA"/>
    <property type="match status" value="1"/>
</dbReference>
<keyword evidence="4" id="KW-0235">DNA replication</keyword>
<dbReference type="InterPro" id="IPR027417">
    <property type="entry name" value="P-loop_NTPase"/>
</dbReference>
<comment type="caution">
    <text evidence="9">The sequence shown here is derived from an EMBL/GenBank/DDBJ whole genome shotgun (WGS) entry which is preliminary data.</text>
</comment>
<accession>A0A1G2KXF4</accession>
<keyword evidence="2" id="KW-0808">Transferase</keyword>
<dbReference type="GO" id="GO:0009360">
    <property type="term" value="C:DNA polymerase III complex"/>
    <property type="evidence" value="ECO:0007669"/>
    <property type="project" value="TreeGrafter"/>
</dbReference>
<dbReference type="PANTHER" id="PTHR34388">
    <property type="entry name" value="DNA POLYMERASE III SUBUNIT DELTA"/>
    <property type="match status" value="1"/>
</dbReference>
<dbReference type="EMBL" id="MHQN01000024">
    <property type="protein sequence ID" value="OHA03121.1"/>
    <property type="molecule type" value="Genomic_DNA"/>
</dbReference>
<evidence type="ECO:0000256" key="3">
    <source>
        <dbReference type="ARBA" id="ARBA00022695"/>
    </source>
</evidence>
<dbReference type="AlphaFoldDB" id="A0A1G2KXF4"/>
<dbReference type="Gene3D" id="3.40.50.300">
    <property type="entry name" value="P-loop containing nucleotide triphosphate hydrolases"/>
    <property type="match status" value="1"/>
</dbReference>
<dbReference type="GO" id="GO:0003887">
    <property type="term" value="F:DNA-directed DNA polymerase activity"/>
    <property type="evidence" value="ECO:0007669"/>
    <property type="project" value="UniProtKB-KW"/>
</dbReference>
<dbReference type="EC" id="2.7.7.7" evidence="1"/>
<dbReference type="InterPro" id="IPR005790">
    <property type="entry name" value="DNA_polIII_delta"/>
</dbReference>
<evidence type="ECO:0000313" key="10">
    <source>
        <dbReference type="Proteomes" id="UP000177177"/>
    </source>
</evidence>
<keyword evidence="3" id="KW-0548">Nucleotidyltransferase</keyword>
<evidence type="ECO:0000256" key="1">
    <source>
        <dbReference type="ARBA" id="ARBA00012417"/>
    </source>
</evidence>
<reference evidence="9 10" key="1">
    <citation type="journal article" date="2016" name="Nat. Commun.">
        <title>Thousands of microbial genomes shed light on interconnected biogeochemical processes in an aquifer system.</title>
        <authorList>
            <person name="Anantharaman K."/>
            <person name="Brown C.T."/>
            <person name="Hug L.A."/>
            <person name="Sharon I."/>
            <person name="Castelle C.J."/>
            <person name="Probst A.J."/>
            <person name="Thomas B.C."/>
            <person name="Singh A."/>
            <person name="Wilkins M.J."/>
            <person name="Karaoz U."/>
            <person name="Brodie E.L."/>
            <person name="Williams K.H."/>
            <person name="Hubbard S.S."/>
            <person name="Banfield J.F."/>
        </authorList>
    </citation>
    <scope>NUCLEOTIDE SEQUENCE [LARGE SCALE GENOMIC DNA]</scope>
</reference>
<gene>
    <name evidence="9" type="ORF">A3C92_02180</name>
</gene>
<evidence type="ECO:0000256" key="5">
    <source>
        <dbReference type="ARBA" id="ARBA00022932"/>
    </source>
</evidence>
<organism evidence="9 10">
    <name type="scientific">Candidatus Sungbacteria bacterium RIFCSPHIGHO2_02_FULL_53_17</name>
    <dbReference type="NCBI Taxonomy" id="1802275"/>
    <lineage>
        <taxon>Bacteria</taxon>
        <taxon>Candidatus Sungiibacteriota</taxon>
    </lineage>
</organism>
<comment type="similarity">
    <text evidence="6">Belongs to the DNA polymerase HolA subunit family.</text>
</comment>
<feature type="domain" description="DNA polymerase III delta subunit-like C-terminal" evidence="8">
    <location>
        <begin position="188"/>
        <end position="289"/>
    </location>
</feature>
<name>A0A1G2KXF4_9BACT</name>
<dbReference type="Pfam" id="PF21694">
    <property type="entry name" value="DNA_pol3_delta_C"/>
    <property type="match status" value="1"/>
</dbReference>
<dbReference type="GO" id="GO:0003677">
    <property type="term" value="F:DNA binding"/>
    <property type="evidence" value="ECO:0007669"/>
    <property type="project" value="InterPro"/>
</dbReference>
<protein>
    <recommendedName>
        <fullName evidence="1">DNA-directed DNA polymerase</fullName>
        <ecNumber evidence="1">2.7.7.7</ecNumber>
    </recommendedName>
</protein>